<dbReference type="OrthoDB" id="2210012at2759"/>
<evidence type="ECO:0000313" key="2">
    <source>
        <dbReference type="EMBL" id="THU75192.1"/>
    </source>
</evidence>
<dbReference type="AlphaFoldDB" id="A0A4S8KID0"/>
<dbReference type="Proteomes" id="UP000297245">
    <property type="component" value="Unassembled WGS sequence"/>
</dbReference>
<reference evidence="2 3" key="1">
    <citation type="journal article" date="2019" name="Nat. Ecol. Evol.">
        <title>Megaphylogeny resolves global patterns of mushroom evolution.</title>
        <authorList>
            <person name="Varga T."/>
            <person name="Krizsan K."/>
            <person name="Foldi C."/>
            <person name="Dima B."/>
            <person name="Sanchez-Garcia M."/>
            <person name="Sanchez-Ramirez S."/>
            <person name="Szollosi G.J."/>
            <person name="Szarkandi J.G."/>
            <person name="Papp V."/>
            <person name="Albert L."/>
            <person name="Andreopoulos W."/>
            <person name="Angelini C."/>
            <person name="Antonin V."/>
            <person name="Barry K.W."/>
            <person name="Bougher N.L."/>
            <person name="Buchanan P."/>
            <person name="Buyck B."/>
            <person name="Bense V."/>
            <person name="Catcheside P."/>
            <person name="Chovatia M."/>
            <person name="Cooper J."/>
            <person name="Damon W."/>
            <person name="Desjardin D."/>
            <person name="Finy P."/>
            <person name="Geml J."/>
            <person name="Haridas S."/>
            <person name="Hughes K."/>
            <person name="Justo A."/>
            <person name="Karasinski D."/>
            <person name="Kautmanova I."/>
            <person name="Kiss B."/>
            <person name="Kocsube S."/>
            <person name="Kotiranta H."/>
            <person name="LaButti K.M."/>
            <person name="Lechner B.E."/>
            <person name="Liimatainen K."/>
            <person name="Lipzen A."/>
            <person name="Lukacs Z."/>
            <person name="Mihaltcheva S."/>
            <person name="Morgado L.N."/>
            <person name="Niskanen T."/>
            <person name="Noordeloos M.E."/>
            <person name="Ohm R.A."/>
            <person name="Ortiz-Santana B."/>
            <person name="Ovrebo C."/>
            <person name="Racz N."/>
            <person name="Riley R."/>
            <person name="Savchenko A."/>
            <person name="Shiryaev A."/>
            <person name="Soop K."/>
            <person name="Spirin V."/>
            <person name="Szebenyi C."/>
            <person name="Tomsovsky M."/>
            <person name="Tulloss R.E."/>
            <person name="Uehling J."/>
            <person name="Grigoriev I.V."/>
            <person name="Vagvolgyi C."/>
            <person name="Papp T."/>
            <person name="Martin F.M."/>
            <person name="Miettinen O."/>
            <person name="Hibbett D.S."/>
            <person name="Nagy L.G."/>
        </authorList>
    </citation>
    <scope>NUCLEOTIDE SEQUENCE [LARGE SCALE GENOMIC DNA]</scope>
    <source>
        <strain evidence="2 3">CBS 962.96</strain>
    </source>
</reference>
<protein>
    <submittedName>
        <fullName evidence="2">Uncharacterized protein</fullName>
    </submittedName>
</protein>
<dbReference type="EMBL" id="ML182701">
    <property type="protein sequence ID" value="THU75192.1"/>
    <property type="molecule type" value="Genomic_DNA"/>
</dbReference>
<feature type="region of interest" description="Disordered" evidence="1">
    <location>
        <begin position="117"/>
        <end position="157"/>
    </location>
</feature>
<organism evidence="2 3">
    <name type="scientific">Dendrothele bispora (strain CBS 962.96)</name>
    <dbReference type="NCBI Taxonomy" id="1314807"/>
    <lineage>
        <taxon>Eukaryota</taxon>
        <taxon>Fungi</taxon>
        <taxon>Dikarya</taxon>
        <taxon>Basidiomycota</taxon>
        <taxon>Agaricomycotina</taxon>
        <taxon>Agaricomycetes</taxon>
        <taxon>Agaricomycetidae</taxon>
        <taxon>Agaricales</taxon>
        <taxon>Agaricales incertae sedis</taxon>
        <taxon>Dendrothele</taxon>
    </lineage>
</organism>
<gene>
    <name evidence="2" type="ORF">K435DRAFT_814573</name>
</gene>
<feature type="region of interest" description="Disordered" evidence="1">
    <location>
        <begin position="180"/>
        <end position="202"/>
    </location>
</feature>
<name>A0A4S8KID0_DENBC</name>
<feature type="compositionally biased region" description="Low complexity" evidence="1">
    <location>
        <begin position="180"/>
        <end position="189"/>
    </location>
</feature>
<evidence type="ECO:0000256" key="1">
    <source>
        <dbReference type="SAM" id="MobiDB-lite"/>
    </source>
</evidence>
<feature type="compositionally biased region" description="Polar residues" evidence="1">
    <location>
        <begin position="130"/>
        <end position="140"/>
    </location>
</feature>
<accession>A0A4S8KID0</accession>
<proteinExistence type="predicted"/>
<feature type="non-terminal residue" evidence="2">
    <location>
        <position position="202"/>
    </location>
</feature>
<keyword evidence="3" id="KW-1185">Reference proteome</keyword>
<evidence type="ECO:0000313" key="3">
    <source>
        <dbReference type="Proteomes" id="UP000297245"/>
    </source>
</evidence>
<sequence>MAAIDVDWCLSCERHLSTDNHQHNCRYHQSLHVGSSTAAQRFLQEEHYPSDIDTDNEEGDDDNQAETHDELFEVVDARIRRWASRIPFGASPNLPAAHDLSRPPCLSVQPTRLSPPTLCLHSPGKLVSSEPKSSPVSTLPLQRAPRGTSAKRRATTTATVTTATATMLSAIASHAKSLVSSSSLQPACSTLPSASEQEEDSL</sequence>